<dbReference type="OrthoDB" id="7794186at2"/>
<dbReference type="Gene3D" id="2.40.10.10">
    <property type="entry name" value="Trypsin-like serine proteases"/>
    <property type="match status" value="1"/>
</dbReference>
<sequence>MRYTFKTLLMLLLTMVVNDATAQVKIYRTKVHFMMNWMNESGGCSTLASPSIFLTTKSGETFNFSDNFNQLDYTHDEDIYFSSPLTSMGASADGEFTRFSFPPDVIWGEVPSVQTNCWRFGMYGGFTEIPIAIINQQGKNLYCADAVADFSLPDEPTNVRWYIGTGGSTFPTALTTKDIHLTADYIRNVLHLDPTSQLSIRAEADYSNKFRNMSFPTLQGISFTKRVPTPSVSPIDQLCYGGKGAIVFNNFVYSDGTVYDGSVPLVVSIVGPESSNPVINTPSATFSVPPGKYSIAVESDDSKCVTDVKVLEIAAIQQDLSATTTLSCVGGNPALTVTAVGGTSPYTYSLNGGAATVNNLFTNLQPATTYLITYYDKNNCSKTFNFTTPAAVAIANYTPKAPSGTTADGEITLTGTGGTAPYEFSLDKTNWQSSNTFTGLVAATYNVWVRDSKGCISPAPVSIPLEPLDFTATPASVKCAGFSDGGITIKITGGSSPYKIKLDNGVYRANDNLFKDLSAGTYEVYVQDSRGVEMHHPVTVGSPTPVSFTYTTSNAICKGSTDGNITITATGGSGGYKYLIVGTGYQPSNVMRVGAGNYTLRVDDVNECSSSAQTAVVGEPPLAVSVSLQTRDVLCYNTHTGQIISLQGANGDGNYSYSTDNTSWTSNTIIDQLPAGTYTVYIKDGKGCSGFQNNVKINTPSQLQISQTGTVVPVSCNGLSDGSFSVVASGGTGNVRFFLSTAPTIANTSGVFNNLPAGSYTVKAQDDNGCEVQLPAVNIAQPNAMSLAISASPVLCYGQSNGSISVTNVGGGNGGYTFSKDDIAYSGSQTFGSLTANDYTIYAKDTKGCKTSTTTTVSQPTLLAFTTTSTPVLCNGGSSGSITIQANGGTTPYNYALDNGSFQSVANFPVSAGDHKIIVQDKNGCQQSSTVTITEPTVVSLTITDERKVTCNGGNNGGVTVAGAGGVGPYSYAINGGGYTTNNVFNGLAAGAYTITVKDANQCTASIPATVTAFSALNYSIISKTDILCAGDQTGALQLQGTGGAGGYSYQLDGGSFQTNPSWINLGKKNYPLVIKDANNCTTSFTIPIVELYAPLAMALSSNPPATCADKGSITVTLAQGGKTPYQYSLDNNNYANTNVFSNLNNGDYIVYVRDAAGCTINQGISPYGPVSIHGSIAATDATCFGKADGKVVISGVTGGTGVYEYSLNGGTWQSSPTFNNIAGGQTYNVVVRDVPYTCQIQLSTAVNQPTALQPQLLSTQNISCNGLSNGMIDMTVSGGTPGYTFAIGGNNQSTGTFTQLTAGNYNIIITDQQGCTSNLPVVLTEPQPLVAQVATVKDIDCYGNGNGNISLTAGGGTIPYAYTLNTTTQSTPQFNQLQAGTYQLKVTDAQGCNQQFTATIAEPSRLTMTVTPDMVKC</sequence>
<gene>
    <name evidence="2" type="ORF">CLV59_1171</name>
</gene>
<name>A0A327VIX7_9BACT</name>
<reference evidence="2 3" key="1">
    <citation type="submission" date="2018-06" db="EMBL/GenBank/DDBJ databases">
        <title>Genomic Encyclopedia of Archaeal and Bacterial Type Strains, Phase II (KMG-II): from individual species to whole genera.</title>
        <authorList>
            <person name="Goeker M."/>
        </authorList>
    </citation>
    <scope>NUCLEOTIDE SEQUENCE [LARGE SCALE GENOMIC DNA]</scope>
    <source>
        <strain evidence="2 3">DSM 29821</strain>
    </source>
</reference>
<keyword evidence="1" id="KW-0732">Signal</keyword>
<dbReference type="Pfam" id="PF13573">
    <property type="entry name" value="SprB"/>
    <property type="match status" value="13"/>
</dbReference>
<dbReference type="InterPro" id="IPR025667">
    <property type="entry name" value="SprB_repeat"/>
</dbReference>
<dbReference type="Proteomes" id="UP000249819">
    <property type="component" value="Unassembled WGS sequence"/>
</dbReference>
<comment type="caution">
    <text evidence="2">The sequence shown here is derived from an EMBL/GenBank/DDBJ whole genome shotgun (WGS) entry which is preliminary data.</text>
</comment>
<feature type="signal peptide" evidence="1">
    <location>
        <begin position="1"/>
        <end position="22"/>
    </location>
</feature>
<feature type="non-terminal residue" evidence="2">
    <location>
        <position position="1418"/>
    </location>
</feature>
<evidence type="ECO:0000313" key="2">
    <source>
        <dbReference type="EMBL" id="RAJ72647.1"/>
    </source>
</evidence>
<proteinExistence type="predicted"/>
<accession>A0A327VIX7</accession>
<dbReference type="EMBL" id="QLMA01000017">
    <property type="protein sequence ID" value="RAJ72647.1"/>
    <property type="molecule type" value="Genomic_DNA"/>
</dbReference>
<keyword evidence="3" id="KW-1185">Reference proteome</keyword>
<organism evidence="2 3">
    <name type="scientific">Chitinophaga dinghuensis</name>
    <dbReference type="NCBI Taxonomy" id="1539050"/>
    <lineage>
        <taxon>Bacteria</taxon>
        <taxon>Pseudomonadati</taxon>
        <taxon>Bacteroidota</taxon>
        <taxon>Chitinophagia</taxon>
        <taxon>Chitinophagales</taxon>
        <taxon>Chitinophagaceae</taxon>
        <taxon>Chitinophaga</taxon>
    </lineage>
</organism>
<evidence type="ECO:0000256" key="1">
    <source>
        <dbReference type="SAM" id="SignalP"/>
    </source>
</evidence>
<dbReference type="InterPro" id="IPR043504">
    <property type="entry name" value="Peptidase_S1_PA_chymotrypsin"/>
</dbReference>
<protein>
    <submittedName>
        <fullName evidence="2">SprB-like repeat protein</fullName>
    </submittedName>
</protein>
<dbReference type="RefSeq" id="WP_146616353.1">
    <property type="nucleotide sequence ID" value="NZ_QLMA01000017.1"/>
</dbReference>
<evidence type="ECO:0000313" key="3">
    <source>
        <dbReference type="Proteomes" id="UP000249819"/>
    </source>
</evidence>
<feature type="chain" id="PRO_5016364604" evidence="1">
    <location>
        <begin position="23"/>
        <end position="1418"/>
    </location>
</feature>